<dbReference type="CDD" id="cd06779">
    <property type="entry name" value="cpPDZ_Deg_HtrA-like"/>
    <property type="match status" value="1"/>
</dbReference>
<dbReference type="Proteomes" id="UP000199514">
    <property type="component" value="Unassembled WGS sequence"/>
</dbReference>
<dbReference type="AlphaFoldDB" id="A0A1I1F9H2"/>
<keyword evidence="6" id="KW-0720">Serine protease</keyword>
<evidence type="ECO:0000313" key="11">
    <source>
        <dbReference type="EMBL" id="SFB95997.1"/>
    </source>
</evidence>
<evidence type="ECO:0000256" key="7">
    <source>
        <dbReference type="PIRSR" id="PIRSR611782-1"/>
    </source>
</evidence>
<evidence type="ECO:0000256" key="4">
    <source>
        <dbReference type="ARBA" id="ARBA00022737"/>
    </source>
</evidence>
<dbReference type="OrthoDB" id="9758917at2"/>
<dbReference type="SMART" id="SM00228">
    <property type="entry name" value="PDZ"/>
    <property type="match status" value="2"/>
</dbReference>
<feature type="binding site" evidence="8">
    <location>
        <position position="139"/>
    </location>
    <ligand>
        <name>substrate</name>
    </ligand>
</feature>
<sequence length="501" mass="54031">MSSFRYFASLCAASLLGGGVAIYGYAHWFAPTTTDYDSFEQQQKKYFAHYNASDTASITVPNGINFVQAAERSRPCVVHIRTAYSVSKSSNPHTMNLEDLFGGGGSNGENFHKFEDTPEEVTGSGVIIADNGYIATNYHVIENADEITVVLEDKRSFKAKVIGTDPSTDLALLKIEARALPIMRYGNSDQLHIGEWVLAVGNPFDLTSTVTAGIVSAKGRNINVLRKSEAMAIESFIQTDAAVNPGNSGGALVNLKGELVGINTAIASRTGYYSGYSFAVPVAMVRKVMDDLLKYGEVQRALLGVTILDINAELAQEKGIKEIKGVYVAGISEHSAASDAHLKEGDILLKINDIAVNSSSELQEVVARYRPGDKINVTYERDGETKTTTVMLRNRMGDTRIQRREQLSSVEIESLGATFQSASGNERTSLGIASGVKVVSVTEGGKLSEAGIQEGFVITHIDKKAVATPQQVQRITSAQKGGLLIEGMYPDGKKAYYALGW</sequence>
<feature type="binding site" evidence="8">
    <location>
        <begin position="246"/>
        <end position="248"/>
    </location>
    <ligand>
        <name>substrate</name>
    </ligand>
</feature>
<protein>
    <submittedName>
        <fullName evidence="11">Do/DeqQ family serine protease</fullName>
    </submittedName>
</protein>
<dbReference type="Gene3D" id="2.40.10.120">
    <property type="match status" value="1"/>
</dbReference>
<feature type="chain" id="PRO_5011721457" evidence="9">
    <location>
        <begin position="27"/>
        <end position="501"/>
    </location>
</feature>
<keyword evidence="5" id="KW-0378">Hydrolase</keyword>
<dbReference type="InterPro" id="IPR036034">
    <property type="entry name" value="PDZ_sf"/>
</dbReference>
<feature type="binding site" evidence="8">
    <location>
        <position position="169"/>
    </location>
    <ligand>
        <name>substrate</name>
    </ligand>
</feature>
<keyword evidence="3 9" id="KW-0732">Signal</keyword>
<dbReference type="GO" id="GO:0006508">
    <property type="term" value="P:proteolysis"/>
    <property type="evidence" value="ECO:0007669"/>
    <property type="project" value="UniProtKB-KW"/>
</dbReference>
<dbReference type="FunFam" id="2.40.10.10:FF:000001">
    <property type="entry name" value="Periplasmic serine protease DegS"/>
    <property type="match status" value="1"/>
</dbReference>
<keyword evidence="12" id="KW-1185">Reference proteome</keyword>
<accession>A0A1I1F9H2</accession>
<evidence type="ECO:0000256" key="9">
    <source>
        <dbReference type="SAM" id="SignalP"/>
    </source>
</evidence>
<evidence type="ECO:0000256" key="8">
    <source>
        <dbReference type="PIRSR" id="PIRSR611782-2"/>
    </source>
</evidence>
<dbReference type="STRING" id="927664.SAMN05421780_102104"/>
<dbReference type="EMBL" id="FOLE01000002">
    <property type="protein sequence ID" value="SFB95997.1"/>
    <property type="molecule type" value="Genomic_DNA"/>
</dbReference>
<evidence type="ECO:0000256" key="2">
    <source>
        <dbReference type="ARBA" id="ARBA00022670"/>
    </source>
</evidence>
<keyword evidence="2 11" id="KW-0645">Protease</keyword>
<dbReference type="InterPro" id="IPR001940">
    <property type="entry name" value="Peptidase_S1C"/>
</dbReference>
<dbReference type="SUPFAM" id="SSF50156">
    <property type="entry name" value="PDZ domain-like"/>
    <property type="match status" value="2"/>
</dbReference>
<dbReference type="Gene3D" id="2.30.42.10">
    <property type="match status" value="2"/>
</dbReference>
<dbReference type="GO" id="GO:0004252">
    <property type="term" value="F:serine-type endopeptidase activity"/>
    <property type="evidence" value="ECO:0007669"/>
    <property type="project" value="InterPro"/>
</dbReference>
<feature type="active site" description="Charge relay system" evidence="7">
    <location>
        <position position="139"/>
    </location>
</feature>
<feature type="active site" description="Charge relay system" evidence="7">
    <location>
        <position position="169"/>
    </location>
</feature>
<dbReference type="InterPro" id="IPR009003">
    <property type="entry name" value="Peptidase_S1_PA"/>
</dbReference>
<evidence type="ECO:0000256" key="6">
    <source>
        <dbReference type="ARBA" id="ARBA00022825"/>
    </source>
</evidence>
<dbReference type="NCBIfam" id="TIGR02037">
    <property type="entry name" value="degP_htrA_DO"/>
    <property type="match status" value="1"/>
</dbReference>
<proteinExistence type="inferred from homology"/>
<gene>
    <name evidence="11" type="ORF">SAMN05421780_102104</name>
</gene>
<name>A0A1I1F9H2_9BACT</name>
<dbReference type="PRINTS" id="PR00834">
    <property type="entry name" value="PROTEASES2C"/>
</dbReference>
<evidence type="ECO:0000256" key="5">
    <source>
        <dbReference type="ARBA" id="ARBA00022801"/>
    </source>
</evidence>
<keyword evidence="4" id="KW-0677">Repeat</keyword>
<evidence type="ECO:0000313" key="12">
    <source>
        <dbReference type="Proteomes" id="UP000199514"/>
    </source>
</evidence>
<comment type="similarity">
    <text evidence="1">Belongs to the peptidase S1C family.</text>
</comment>
<organism evidence="11 12">
    <name type="scientific">Flexibacter flexilis DSM 6793</name>
    <dbReference type="NCBI Taxonomy" id="927664"/>
    <lineage>
        <taxon>Bacteria</taxon>
        <taxon>Pseudomonadati</taxon>
        <taxon>Bacteroidota</taxon>
        <taxon>Cytophagia</taxon>
        <taxon>Cytophagales</taxon>
        <taxon>Flexibacteraceae</taxon>
        <taxon>Flexibacter</taxon>
    </lineage>
</organism>
<dbReference type="PANTHER" id="PTHR43343:SF3">
    <property type="entry name" value="PROTEASE DO-LIKE 8, CHLOROPLASTIC"/>
    <property type="match status" value="1"/>
</dbReference>
<dbReference type="InterPro" id="IPR001478">
    <property type="entry name" value="PDZ"/>
</dbReference>
<dbReference type="InterPro" id="IPR051201">
    <property type="entry name" value="Chloro_Bact_Ser_Proteases"/>
</dbReference>
<dbReference type="SUPFAM" id="SSF50494">
    <property type="entry name" value="Trypsin-like serine proteases"/>
    <property type="match status" value="1"/>
</dbReference>
<dbReference type="Pfam" id="PF13180">
    <property type="entry name" value="PDZ_2"/>
    <property type="match status" value="1"/>
</dbReference>
<dbReference type="RefSeq" id="WP_091508191.1">
    <property type="nucleotide sequence ID" value="NZ_FOLE01000002.1"/>
</dbReference>
<evidence type="ECO:0000256" key="1">
    <source>
        <dbReference type="ARBA" id="ARBA00010541"/>
    </source>
</evidence>
<dbReference type="PANTHER" id="PTHR43343">
    <property type="entry name" value="PEPTIDASE S12"/>
    <property type="match status" value="1"/>
</dbReference>
<feature type="active site" description="Charge relay system" evidence="7">
    <location>
        <position position="248"/>
    </location>
</feature>
<dbReference type="Pfam" id="PF13365">
    <property type="entry name" value="Trypsin_2"/>
    <property type="match status" value="1"/>
</dbReference>
<evidence type="ECO:0000259" key="10">
    <source>
        <dbReference type="PROSITE" id="PS50106"/>
    </source>
</evidence>
<reference evidence="11 12" key="1">
    <citation type="submission" date="2016-10" db="EMBL/GenBank/DDBJ databases">
        <authorList>
            <person name="de Groot N.N."/>
        </authorList>
    </citation>
    <scope>NUCLEOTIDE SEQUENCE [LARGE SCALE GENOMIC DNA]</scope>
    <source>
        <strain evidence="11 12">DSM 6793</strain>
    </source>
</reference>
<dbReference type="InterPro" id="IPR011782">
    <property type="entry name" value="Pept_S1C_Do"/>
</dbReference>
<evidence type="ECO:0000256" key="3">
    <source>
        <dbReference type="ARBA" id="ARBA00022729"/>
    </source>
</evidence>
<feature type="domain" description="PDZ" evidence="10">
    <location>
        <begin position="292"/>
        <end position="383"/>
    </location>
</feature>
<feature type="signal peptide" evidence="9">
    <location>
        <begin position="1"/>
        <end position="26"/>
    </location>
</feature>
<dbReference type="PROSITE" id="PS50106">
    <property type="entry name" value="PDZ"/>
    <property type="match status" value="1"/>
</dbReference>